<gene>
    <name evidence="1" type="ORF">BX611_1470</name>
</gene>
<organism evidence="1 2">
    <name type="scientific">Lutibacter oceani</name>
    <dbReference type="NCBI Taxonomy" id="1853311"/>
    <lineage>
        <taxon>Bacteria</taxon>
        <taxon>Pseudomonadati</taxon>
        <taxon>Bacteroidota</taxon>
        <taxon>Flavobacteriia</taxon>
        <taxon>Flavobacteriales</taxon>
        <taxon>Flavobacteriaceae</taxon>
        <taxon>Lutibacter</taxon>
    </lineage>
</organism>
<dbReference type="EMBL" id="QTTQ01000010">
    <property type="protein sequence ID" value="REE81928.1"/>
    <property type="molecule type" value="Genomic_DNA"/>
</dbReference>
<dbReference type="Proteomes" id="UP000256429">
    <property type="component" value="Unassembled WGS sequence"/>
</dbReference>
<dbReference type="AlphaFoldDB" id="A0A3D9RR22"/>
<name>A0A3D9RR22_9FLAO</name>
<evidence type="ECO:0000313" key="1">
    <source>
        <dbReference type="EMBL" id="REE81928.1"/>
    </source>
</evidence>
<sequence>MMKLYTKKSLSKEQPRPEIIQYLLNYSKQMRVIKTNKNDYIELHLN</sequence>
<keyword evidence="2" id="KW-1185">Reference proteome</keyword>
<reference evidence="1 2" key="1">
    <citation type="submission" date="2018-08" db="EMBL/GenBank/DDBJ databases">
        <title>Genomic Encyclopedia of Type Strains, Phase III (KMG-III): the genomes of soil and plant-associated and newly described type strains.</title>
        <authorList>
            <person name="Whitman W."/>
        </authorList>
    </citation>
    <scope>NUCLEOTIDE SEQUENCE [LARGE SCALE GENOMIC DNA]</scope>
    <source>
        <strain evidence="1 2">325-5</strain>
    </source>
</reference>
<accession>A0A3D9RR22</accession>
<comment type="caution">
    <text evidence="1">The sequence shown here is derived from an EMBL/GenBank/DDBJ whole genome shotgun (WGS) entry which is preliminary data.</text>
</comment>
<protein>
    <submittedName>
        <fullName evidence="1">Uncharacterized protein</fullName>
    </submittedName>
</protein>
<proteinExistence type="predicted"/>
<evidence type="ECO:0000313" key="2">
    <source>
        <dbReference type="Proteomes" id="UP000256429"/>
    </source>
</evidence>